<evidence type="ECO:0000256" key="1">
    <source>
        <dbReference type="SAM" id="Phobius"/>
    </source>
</evidence>
<accession>A0A6A4H396</accession>
<keyword evidence="3" id="KW-1185">Reference proteome</keyword>
<keyword evidence="1" id="KW-0812">Transmembrane</keyword>
<gene>
    <name evidence="2" type="ORF">BT96DRAFT_1023706</name>
</gene>
<evidence type="ECO:0000313" key="3">
    <source>
        <dbReference type="Proteomes" id="UP000799118"/>
    </source>
</evidence>
<proteinExistence type="predicted"/>
<reference evidence="2" key="1">
    <citation type="journal article" date="2019" name="Environ. Microbiol.">
        <title>Fungal ecological strategies reflected in gene transcription - a case study of two litter decomposers.</title>
        <authorList>
            <person name="Barbi F."/>
            <person name="Kohler A."/>
            <person name="Barry K."/>
            <person name="Baskaran P."/>
            <person name="Daum C."/>
            <person name="Fauchery L."/>
            <person name="Ihrmark K."/>
            <person name="Kuo A."/>
            <person name="LaButti K."/>
            <person name="Lipzen A."/>
            <person name="Morin E."/>
            <person name="Grigoriev I.V."/>
            <person name="Henrissat B."/>
            <person name="Lindahl B."/>
            <person name="Martin F."/>
        </authorList>
    </citation>
    <scope>NUCLEOTIDE SEQUENCE</scope>
    <source>
        <strain evidence="2">JB14</strain>
    </source>
</reference>
<dbReference type="Proteomes" id="UP000799118">
    <property type="component" value="Unassembled WGS sequence"/>
</dbReference>
<dbReference type="Gene3D" id="3.80.10.10">
    <property type="entry name" value="Ribonuclease Inhibitor"/>
    <property type="match status" value="1"/>
</dbReference>
<organism evidence="2 3">
    <name type="scientific">Gymnopus androsaceus JB14</name>
    <dbReference type="NCBI Taxonomy" id="1447944"/>
    <lineage>
        <taxon>Eukaryota</taxon>
        <taxon>Fungi</taxon>
        <taxon>Dikarya</taxon>
        <taxon>Basidiomycota</taxon>
        <taxon>Agaricomycotina</taxon>
        <taxon>Agaricomycetes</taxon>
        <taxon>Agaricomycetidae</taxon>
        <taxon>Agaricales</taxon>
        <taxon>Marasmiineae</taxon>
        <taxon>Omphalotaceae</taxon>
        <taxon>Gymnopus</taxon>
    </lineage>
</organism>
<dbReference type="AlphaFoldDB" id="A0A6A4H396"/>
<keyword evidence="1" id="KW-1133">Transmembrane helix</keyword>
<protein>
    <submittedName>
        <fullName evidence="2">Uncharacterized protein</fullName>
    </submittedName>
</protein>
<dbReference type="InterPro" id="IPR032675">
    <property type="entry name" value="LRR_dom_sf"/>
</dbReference>
<dbReference type="SUPFAM" id="SSF81383">
    <property type="entry name" value="F-box domain"/>
    <property type="match status" value="1"/>
</dbReference>
<dbReference type="EMBL" id="ML769602">
    <property type="protein sequence ID" value="KAE9392170.1"/>
    <property type="molecule type" value="Genomic_DNA"/>
</dbReference>
<keyword evidence="1" id="KW-0472">Membrane</keyword>
<feature type="transmembrane region" description="Helical" evidence="1">
    <location>
        <begin position="306"/>
        <end position="324"/>
    </location>
</feature>
<dbReference type="InterPro" id="IPR036047">
    <property type="entry name" value="F-box-like_dom_sf"/>
</dbReference>
<name>A0A6A4H396_9AGAR</name>
<evidence type="ECO:0000313" key="2">
    <source>
        <dbReference type="EMBL" id="KAE9392170.1"/>
    </source>
</evidence>
<sequence>MKYRHSQSVTRFLNHISIKLEGRKSPTLATALPVLGASISSVERTADSSSQSSIFDILPLEICLSIISLTDTSTLLKLCLVNTEFSNVATESLYSSVTLVYDANAELKIRSFIGSRHLHIVRSLEFKGRWVAFWPTSMGQTNAFNPRDILLRLPSLESLFLGYIPLACDVYPKREESPFQLRELHVEHCDKYQDTGLTKLEELEFRASCHDYFQLPSSALPNLKSFDHIMVLGKSASPSGRPSALSKCGASFKMTLLLDQTGDRGLCHWIMNCSWSFRGCTNIKSFSSTQTVECDLRRTVTRMRKYNSQLITAFGMVFIALSASSSR</sequence>